<sequence length="1043" mass="107793">MPVAASATAWSALAGAESEPLSRTVLDEGNAFVNALLVDGEPVIDVGWSADPGYETMADRYAPGDVVVSIPRPLAITTSDDPGLASLGPPGTELWGTSQDFPTLDYTGTDVVPRLNNYGLPRDQVARNGVAWELTDVRGGDLVSIGGPVPMPGVTMNRVWYAGHGLRSDVAWTPTTTTVSPPQNQGWLFSDLGLHCLDLRVSVTGTDGQVRTSPVVTVRVAVGNVPDVANAECGAAVDPDLPVLPPDGPGDPDPDPDPGTPDPDDLTDPRNNVLLPATHSDLSLRPGADELRLLVRESHGNTLNWYDPATLVVHVPDAARVTVPEPTASADSTFLAPAGSVIHRLPKVPKTGLPWLGVSSETFSAQDYESLPMLRLESVTGADGGPAPGEFFLGADEDHVRSGAAPWFSTRQGLPQAHPALAPALAHQHLSWDFTAPGTYCVRLTSTAATAQGSARDDDAVLTFVVGGTAYDPTSAPTCMQRDLDRTRSHDDTPEDAVPGEVARLPAPEERGRASFAALAPRLADGDLRADLVTGDLRGHGVRHDPADVVLATGTTSRGLHVERLLENWRDAEQEYVDGYQLGPGSGLLNAVDLDLAHLDRDAWRGDLTWTLDSATGPGGFLVVDDQQALVAGHKGALLSTVPGYEASGSTVSPGGVHLLRWVFTEPGRYCLTTTLAGTAADGTAAAATTTLTVAAGVDPAGVEPCPPGGDPGDPDPGDPGDPNDPGDPDGWPVTDRTVLRSGHVDLLARITAAGLTTVVRDDAAVPSEEHDPSDVAFAVPDGAGVVVPDDERYAFLGEPGDRVWVLPESPTPDLVWPGWNLDVADGAAADAVRWALLSVDGPGEFVLFDSGGDGFGAPRVLLGSGTDRLDYAQHAHGSWAFDAAGVYCLDVSQTALDGDGPTDATDGAALLFAVGVDARKVTEEHCGLTATEFNAGPQVPGDPDDPGADPEGPGMDPDGPGSDPDDPGADPDGPGAGDGDLTPTPSTSGRPSSDGGATGDQGPLASTGFEAGAVLLLAVSLVGAGVVLIELRRRARRRSVAA</sequence>
<accession>A0ABV9HIQ7</accession>
<evidence type="ECO:0000256" key="2">
    <source>
        <dbReference type="SAM" id="Phobius"/>
    </source>
</evidence>
<feature type="region of interest" description="Disordered" evidence="1">
    <location>
        <begin position="930"/>
        <end position="1005"/>
    </location>
</feature>
<feature type="region of interest" description="Disordered" evidence="1">
    <location>
        <begin position="698"/>
        <end position="736"/>
    </location>
</feature>
<keyword evidence="2" id="KW-0812">Transmembrane</keyword>
<protein>
    <submittedName>
        <fullName evidence="3">Choice-of-anchor M domain-containing protein</fullName>
    </submittedName>
</protein>
<reference evidence="4" key="1">
    <citation type="journal article" date="2019" name="Int. J. Syst. Evol. Microbiol.">
        <title>The Global Catalogue of Microorganisms (GCM) 10K type strain sequencing project: providing services to taxonomists for standard genome sequencing and annotation.</title>
        <authorList>
            <consortium name="The Broad Institute Genomics Platform"/>
            <consortium name="The Broad Institute Genome Sequencing Center for Infectious Disease"/>
            <person name="Wu L."/>
            <person name="Ma J."/>
        </authorList>
    </citation>
    <scope>NUCLEOTIDE SEQUENCE [LARGE SCALE GENOMIC DNA]</scope>
    <source>
        <strain evidence="4">CCUG 42722</strain>
    </source>
</reference>
<dbReference type="Proteomes" id="UP001596011">
    <property type="component" value="Unassembled WGS sequence"/>
</dbReference>
<evidence type="ECO:0000256" key="1">
    <source>
        <dbReference type="SAM" id="MobiDB-lite"/>
    </source>
</evidence>
<proteinExistence type="predicted"/>
<keyword evidence="2" id="KW-1133">Transmembrane helix</keyword>
<dbReference type="EMBL" id="JBHSFI010000005">
    <property type="protein sequence ID" value="MFC4630143.1"/>
    <property type="molecule type" value="Genomic_DNA"/>
</dbReference>
<keyword evidence="4" id="KW-1185">Reference proteome</keyword>
<dbReference type="RefSeq" id="WP_377137565.1">
    <property type="nucleotide sequence ID" value="NZ_JBHSFI010000005.1"/>
</dbReference>
<keyword evidence="2" id="KW-0472">Membrane</keyword>
<feature type="compositionally biased region" description="Low complexity" evidence="1">
    <location>
        <begin position="980"/>
        <end position="996"/>
    </location>
</feature>
<gene>
    <name evidence="3" type="ORF">ACFO6V_17980</name>
</gene>
<name>A0ABV9HIQ7_9MICO</name>
<feature type="compositionally biased region" description="Low complexity" evidence="1">
    <location>
        <begin position="950"/>
        <end position="963"/>
    </location>
</feature>
<evidence type="ECO:0000313" key="4">
    <source>
        <dbReference type="Proteomes" id="UP001596011"/>
    </source>
</evidence>
<evidence type="ECO:0000313" key="3">
    <source>
        <dbReference type="EMBL" id="MFC4630143.1"/>
    </source>
</evidence>
<feature type="compositionally biased region" description="Acidic residues" evidence="1">
    <location>
        <begin position="250"/>
        <end position="266"/>
    </location>
</feature>
<organism evidence="3 4">
    <name type="scientific">Promicromonospora alba</name>
    <dbReference type="NCBI Taxonomy" id="1616110"/>
    <lineage>
        <taxon>Bacteria</taxon>
        <taxon>Bacillati</taxon>
        <taxon>Actinomycetota</taxon>
        <taxon>Actinomycetes</taxon>
        <taxon>Micrococcales</taxon>
        <taxon>Promicromonosporaceae</taxon>
        <taxon>Promicromonospora</taxon>
    </lineage>
</organism>
<comment type="caution">
    <text evidence="3">The sequence shown here is derived from an EMBL/GenBank/DDBJ whole genome shotgun (WGS) entry which is preliminary data.</text>
</comment>
<dbReference type="InterPro" id="IPR022435">
    <property type="entry name" value="Surface-anchored_actinobac"/>
</dbReference>
<dbReference type="NCBIfam" id="TIGR03769">
    <property type="entry name" value="P_ac_wall_RPT"/>
    <property type="match status" value="2"/>
</dbReference>
<dbReference type="NCBIfam" id="NF038134">
    <property type="entry name" value="choice_anch_M"/>
    <property type="match status" value="2"/>
</dbReference>
<feature type="region of interest" description="Disordered" evidence="1">
    <location>
        <begin position="236"/>
        <end position="271"/>
    </location>
</feature>
<feature type="transmembrane region" description="Helical" evidence="2">
    <location>
        <begin position="1012"/>
        <end position="1030"/>
    </location>
</feature>